<sequence length="118" mass="12798">MHSIVQGKTYANLSASKVGNILLSLQSQHLPAPTLSATSCCHMSSYRYLKLLCACTFSAPTSSHSVGNILLSHVQLLVLGVTICLYFLSTYQLPLCQQHPVQLPALGVIVCLYILSTY</sequence>
<organism evidence="2 3">
    <name type="scientific">Patiria miniata</name>
    <name type="common">Bat star</name>
    <name type="synonym">Asterina miniata</name>
    <dbReference type="NCBI Taxonomy" id="46514"/>
    <lineage>
        <taxon>Eukaryota</taxon>
        <taxon>Metazoa</taxon>
        <taxon>Echinodermata</taxon>
        <taxon>Eleutherozoa</taxon>
        <taxon>Asterozoa</taxon>
        <taxon>Asteroidea</taxon>
        <taxon>Valvatacea</taxon>
        <taxon>Valvatida</taxon>
        <taxon>Asterinidae</taxon>
        <taxon>Patiria</taxon>
    </lineage>
</organism>
<dbReference type="EnsemblMetazoa" id="XM_038198667.1">
    <property type="protein sequence ID" value="XP_038054595.1"/>
    <property type="gene ID" value="LOC119726805"/>
</dbReference>
<keyword evidence="1" id="KW-1133">Transmembrane helix</keyword>
<proteinExistence type="predicted"/>
<evidence type="ECO:0000256" key="1">
    <source>
        <dbReference type="SAM" id="Phobius"/>
    </source>
</evidence>
<evidence type="ECO:0000313" key="2">
    <source>
        <dbReference type="EnsemblMetazoa" id="XP_038054595.1"/>
    </source>
</evidence>
<keyword evidence="3" id="KW-1185">Reference proteome</keyword>
<feature type="transmembrane region" description="Helical" evidence="1">
    <location>
        <begin position="100"/>
        <end position="116"/>
    </location>
</feature>
<dbReference type="AlphaFoldDB" id="A0A913ZTR3"/>
<protein>
    <submittedName>
        <fullName evidence="2">Uncharacterized protein</fullName>
    </submittedName>
</protein>
<feature type="transmembrane region" description="Helical" evidence="1">
    <location>
        <begin position="69"/>
        <end position="88"/>
    </location>
</feature>
<keyword evidence="1" id="KW-0812">Transmembrane</keyword>
<evidence type="ECO:0000313" key="3">
    <source>
        <dbReference type="Proteomes" id="UP000887568"/>
    </source>
</evidence>
<name>A0A913ZTR3_PATMI</name>
<accession>A0A913ZTR3</accession>
<keyword evidence="1" id="KW-0472">Membrane</keyword>
<dbReference type="GeneID" id="119726805"/>
<dbReference type="RefSeq" id="XP_038054595.1">
    <property type="nucleotide sequence ID" value="XM_038198667.1"/>
</dbReference>
<dbReference type="Proteomes" id="UP000887568">
    <property type="component" value="Unplaced"/>
</dbReference>
<reference evidence="2" key="1">
    <citation type="submission" date="2022-11" db="UniProtKB">
        <authorList>
            <consortium name="EnsemblMetazoa"/>
        </authorList>
    </citation>
    <scope>IDENTIFICATION</scope>
</reference>